<reference evidence="7" key="2">
    <citation type="journal article" date="2016" name="G3 (Bethesda)">
        <title>Genome Evolution in Three Species of Cactophilic Drosophila.</title>
        <authorList>
            <person name="Sanchez-Flores A."/>
            <person name="Penazola F."/>
            <person name="Carpinteyro-Ponce J."/>
            <person name="Nazario-Yepiz N."/>
            <person name="Abreu-Goodger C."/>
            <person name="Machado C.A."/>
            <person name="Markow T.A."/>
        </authorList>
    </citation>
    <scope>NUCLEOTIDE SEQUENCE [LARGE SCALE GENOMIC DNA]</scope>
</reference>
<evidence type="ECO:0000256" key="2">
    <source>
        <dbReference type="ARBA" id="ARBA00022475"/>
    </source>
</evidence>
<protein>
    <recommendedName>
        <fullName evidence="6">Gustatory receptor</fullName>
    </recommendedName>
</protein>
<dbReference type="Pfam" id="PF08395">
    <property type="entry name" value="7tm_7"/>
    <property type="match status" value="2"/>
</dbReference>
<reference evidence="7" key="1">
    <citation type="journal article" date="1997" name="Nucleic Acids Res.">
        <title>tRNAscan-SE: a program for improved detection of transfer RNA genes in genomic sequence.</title>
        <authorList>
            <person name="Lowe T.M."/>
            <person name="Eddy S.R."/>
        </authorList>
    </citation>
    <scope>NUCLEOTIDE SEQUENCE [LARGE SCALE GENOMIC DNA]</scope>
</reference>
<sequence>MPQCGTVGIQFSAAAAGRACGMCVKSQSFWERHELKFYRYGHIYASICGQVIIDYAPQRPMRAPFKSLLIAYSHVLSLLLVVVLPGYFGYNYRALTATDDRRMQLVLYVGFANTLIKYATVIVTYVANTCHFEAINQRCSLQRARLQAAFAARYRGSGWPKHSFELFMYLKFVLINLMMIVQICAIFAVARIDSDTESDSDSDSVSDSDSAAAARGRRLRIQFAIYGFVLWNYTESMADYFYYVSSCVLLYFRLLHMQLQAELEQLRRLGRGRLLLYGCRLCDRIGLLRERYAQIHGLYADSFRMHQFQLLGLMLTTLINNLTNLFTIFNLLATSSRAFVSFPVAVSGVYALAFYLDTYLVSLVGEYIKMEQTRLALTVRQFSESPARQPPSLNQEVLQPNTAQHPIGCQLANDLSLVFQLEQFSLLLMHCRQPMLCGLVHLDRRLIYLISVTAFSYFITLVQFDIYLRTRHNK</sequence>
<comment type="caution">
    <text evidence="6">Lacks conserved residue(s) required for the propagation of feature annotation.</text>
</comment>
<reference evidence="8" key="3">
    <citation type="submission" date="2025-08" db="UniProtKB">
        <authorList>
            <consortium name="RefSeq"/>
        </authorList>
    </citation>
    <scope>IDENTIFICATION</scope>
    <source>
        <tissue evidence="8">Whole organism</tissue>
    </source>
</reference>
<gene>
    <name evidence="8" type="primary">LOC108619359</name>
</gene>
<keyword evidence="2 6" id="KW-1003">Cell membrane</keyword>
<comment type="similarity">
    <text evidence="6">Belongs to the insect chemoreceptor superfamily. Gustatory receptor (GR) family.</text>
</comment>
<feature type="transmembrane region" description="Helical" evidence="6">
    <location>
        <begin position="446"/>
        <end position="468"/>
    </location>
</feature>
<accession>A0ABM1PW15</accession>
<keyword evidence="7" id="KW-1185">Reference proteome</keyword>
<feature type="transmembrane region" description="Helical" evidence="6">
    <location>
        <begin position="105"/>
        <end position="128"/>
    </location>
</feature>
<comment type="subcellular location">
    <subcellularLocation>
        <location evidence="1 6">Cell membrane</location>
        <topology evidence="1 6">Multi-pass membrane protein</topology>
    </subcellularLocation>
</comment>
<evidence type="ECO:0000256" key="4">
    <source>
        <dbReference type="ARBA" id="ARBA00022989"/>
    </source>
</evidence>
<evidence type="ECO:0000256" key="5">
    <source>
        <dbReference type="ARBA" id="ARBA00023136"/>
    </source>
</evidence>
<dbReference type="GeneID" id="108619359"/>
<evidence type="ECO:0000256" key="1">
    <source>
        <dbReference type="ARBA" id="ARBA00004651"/>
    </source>
</evidence>
<keyword evidence="5 6" id="KW-0472">Membrane</keyword>
<evidence type="ECO:0000313" key="8">
    <source>
        <dbReference type="RefSeq" id="XP_017871401.1"/>
    </source>
</evidence>
<evidence type="ECO:0000256" key="6">
    <source>
        <dbReference type="RuleBase" id="RU363108"/>
    </source>
</evidence>
<organism evidence="7 8">
    <name type="scientific">Drosophila arizonae</name>
    <name type="common">Fruit fly</name>
    <dbReference type="NCBI Taxonomy" id="7263"/>
    <lineage>
        <taxon>Eukaryota</taxon>
        <taxon>Metazoa</taxon>
        <taxon>Ecdysozoa</taxon>
        <taxon>Arthropoda</taxon>
        <taxon>Hexapoda</taxon>
        <taxon>Insecta</taxon>
        <taxon>Pterygota</taxon>
        <taxon>Neoptera</taxon>
        <taxon>Endopterygota</taxon>
        <taxon>Diptera</taxon>
        <taxon>Brachycera</taxon>
        <taxon>Muscomorpha</taxon>
        <taxon>Ephydroidea</taxon>
        <taxon>Drosophilidae</taxon>
        <taxon>Drosophila</taxon>
    </lineage>
</organism>
<evidence type="ECO:0000313" key="7">
    <source>
        <dbReference type="Proteomes" id="UP000694904"/>
    </source>
</evidence>
<keyword evidence="3 6" id="KW-0812">Transmembrane</keyword>
<dbReference type="Proteomes" id="UP000694904">
    <property type="component" value="Chromosome X"/>
</dbReference>
<feature type="transmembrane region" description="Helical" evidence="6">
    <location>
        <begin position="339"/>
        <end position="364"/>
    </location>
</feature>
<keyword evidence="4 6" id="KW-1133">Transmembrane helix</keyword>
<evidence type="ECO:0000256" key="3">
    <source>
        <dbReference type="ARBA" id="ARBA00022692"/>
    </source>
</evidence>
<proteinExistence type="inferred from homology"/>
<dbReference type="RefSeq" id="XP_017871401.1">
    <property type="nucleotide sequence ID" value="XM_018015912.1"/>
</dbReference>
<keyword evidence="6 8" id="KW-0675">Receptor</keyword>
<comment type="function">
    <text evidence="6">Gustatory receptor which mediates acceptance or avoidance behavior, depending on its substrates.</text>
</comment>
<feature type="transmembrane region" description="Helical" evidence="6">
    <location>
        <begin position="310"/>
        <end position="333"/>
    </location>
</feature>
<dbReference type="InterPro" id="IPR013604">
    <property type="entry name" value="7TM_chemorcpt"/>
</dbReference>
<keyword evidence="6" id="KW-0807">Transducer</keyword>
<name>A0ABM1PW15_DROAR</name>
<feature type="transmembrane region" description="Helical" evidence="6">
    <location>
        <begin position="68"/>
        <end position="90"/>
    </location>
</feature>
<feature type="transmembrane region" description="Helical" evidence="6">
    <location>
        <begin position="169"/>
        <end position="190"/>
    </location>
</feature>